<organism evidence="1 2">
    <name type="scientific">Sphagnum jensenii</name>
    <dbReference type="NCBI Taxonomy" id="128206"/>
    <lineage>
        <taxon>Eukaryota</taxon>
        <taxon>Viridiplantae</taxon>
        <taxon>Streptophyta</taxon>
        <taxon>Embryophyta</taxon>
        <taxon>Bryophyta</taxon>
        <taxon>Sphagnophytina</taxon>
        <taxon>Sphagnopsida</taxon>
        <taxon>Sphagnales</taxon>
        <taxon>Sphagnaceae</taxon>
        <taxon>Sphagnum</taxon>
    </lineage>
</organism>
<reference evidence="1" key="1">
    <citation type="submission" date="2024-03" db="EMBL/GenBank/DDBJ databases">
        <authorList>
            <consortium name="ELIXIR-Norway"/>
            <consortium name="Elixir Norway"/>
        </authorList>
    </citation>
    <scope>NUCLEOTIDE SEQUENCE</scope>
</reference>
<dbReference type="Proteomes" id="UP001497522">
    <property type="component" value="Chromosome 14"/>
</dbReference>
<protein>
    <submittedName>
        <fullName evidence="1">Uncharacterized protein</fullName>
    </submittedName>
</protein>
<dbReference type="EMBL" id="OZ023715">
    <property type="protein sequence ID" value="CAK9864589.1"/>
    <property type="molecule type" value="Genomic_DNA"/>
</dbReference>
<accession>A0ABP1APT8</accession>
<proteinExistence type="predicted"/>
<gene>
    <name evidence="1" type="ORF">CSSPJE1EN2_LOCUS7584</name>
</gene>
<evidence type="ECO:0000313" key="1">
    <source>
        <dbReference type="EMBL" id="CAK9864589.1"/>
    </source>
</evidence>
<sequence length="81" mass="8565">MKLLPRRRWPAPKIQNIVEFNNIKVAQDETVDSCGRCVVEIQVCGARGGRRGGGQGQKLRSTSESSPAAAVAAAAASITKT</sequence>
<name>A0ABP1APT8_9BRYO</name>
<keyword evidence="2" id="KW-1185">Reference proteome</keyword>
<evidence type="ECO:0000313" key="2">
    <source>
        <dbReference type="Proteomes" id="UP001497522"/>
    </source>
</evidence>